<keyword evidence="5" id="KW-0547">Nucleotide-binding</keyword>
<feature type="transmembrane region" description="Helical" evidence="10">
    <location>
        <begin position="20"/>
        <end position="41"/>
    </location>
</feature>
<keyword evidence="6" id="KW-0418">Kinase</keyword>
<name>A0A7X2HRZ6_RALPI</name>
<evidence type="ECO:0000256" key="5">
    <source>
        <dbReference type="ARBA" id="ARBA00022741"/>
    </source>
</evidence>
<feature type="domain" description="Histidine kinase" evidence="11">
    <location>
        <begin position="227"/>
        <end position="442"/>
    </location>
</feature>
<dbReference type="InterPro" id="IPR004358">
    <property type="entry name" value="Sig_transdc_His_kin-like_C"/>
</dbReference>
<accession>A0A7X2HRZ6</accession>
<dbReference type="InterPro" id="IPR005467">
    <property type="entry name" value="His_kinase_dom"/>
</dbReference>
<dbReference type="EMBL" id="WJYN01000015">
    <property type="protein sequence ID" value="MRT01579.1"/>
    <property type="molecule type" value="Genomic_DNA"/>
</dbReference>
<comment type="caution">
    <text evidence="12">The sequence shown here is derived from an EMBL/GenBank/DDBJ whole genome shotgun (WGS) entry which is preliminary data.</text>
</comment>
<evidence type="ECO:0000256" key="9">
    <source>
        <dbReference type="SAM" id="Coils"/>
    </source>
</evidence>
<dbReference type="SUPFAM" id="SSF47384">
    <property type="entry name" value="Homodimeric domain of signal transducing histidine kinase"/>
    <property type="match status" value="1"/>
</dbReference>
<feature type="transmembrane region" description="Helical" evidence="10">
    <location>
        <begin position="155"/>
        <end position="176"/>
    </location>
</feature>
<keyword evidence="8" id="KW-0902">Two-component regulatory system</keyword>
<feature type="coiled-coil region" evidence="9">
    <location>
        <begin position="184"/>
        <end position="211"/>
    </location>
</feature>
<evidence type="ECO:0000256" key="7">
    <source>
        <dbReference type="ARBA" id="ARBA00022840"/>
    </source>
</evidence>
<feature type="transmembrane region" description="Helical" evidence="10">
    <location>
        <begin position="80"/>
        <end position="97"/>
    </location>
</feature>
<reference evidence="12 13" key="1">
    <citation type="submission" date="2019-11" db="EMBL/GenBank/DDBJ databases">
        <title>Phenotypic characterization of an OXA-22 and OXA-60 co-producing Ralstonia pickettii clinical strain.</title>
        <authorList>
            <person name="He F."/>
        </authorList>
    </citation>
    <scope>NUCLEOTIDE SEQUENCE [LARGE SCALE GENOMIC DNA]</scope>
    <source>
        <strain evidence="12 13">PSLESD1</strain>
    </source>
</reference>
<feature type="transmembrane region" description="Helical" evidence="10">
    <location>
        <begin position="112"/>
        <end position="143"/>
    </location>
</feature>
<evidence type="ECO:0000256" key="10">
    <source>
        <dbReference type="SAM" id="Phobius"/>
    </source>
</evidence>
<evidence type="ECO:0000256" key="1">
    <source>
        <dbReference type="ARBA" id="ARBA00000085"/>
    </source>
</evidence>
<dbReference type="GO" id="GO:0005524">
    <property type="term" value="F:ATP binding"/>
    <property type="evidence" value="ECO:0007669"/>
    <property type="project" value="UniProtKB-KW"/>
</dbReference>
<keyword evidence="10" id="KW-0812">Transmembrane</keyword>
<evidence type="ECO:0000259" key="11">
    <source>
        <dbReference type="PROSITE" id="PS50109"/>
    </source>
</evidence>
<feature type="transmembrane region" description="Helical" evidence="10">
    <location>
        <begin position="47"/>
        <end position="68"/>
    </location>
</feature>
<evidence type="ECO:0000313" key="12">
    <source>
        <dbReference type="EMBL" id="MRT01579.1"/>
    </source>
</evidence>
<dbReference type="InterPro" id="IPR003594">
    <property type="entry name" value="HATPase_dom"/>
</dbReference>
<proteinExistence type="predicted"/>
<evidence type="ECO:0000256" key="2">
    <source>
        <dbReference type="ARBA" id="ARBA00012438"/>
    </source>
</evidence>
<dbReference type="InterPro" id="IPR003661">
    <property type="entry name" value="HisK_dim/P_dom"/>
</dbReference>
<sequence>MEPITHRGYQAELKQFRLVFSRMAAVTGIVLVLAGVGLDYGMYVDKLWLFASLRVITSLIMFAALLVLYTRWGEEHVQSLTFFWLIRPQIMISWMIYDTEGASSPYYSGLNLAIYAVGMVMPIGFLQAVLFGTCTYIFWVIACTLHPGGIQSREIFIVHSLFILFSIATSTLYTYFNERGRFQLFRLKEEVAQKNEQLAQTNQNLTDIKGQLLQQEKMAAIGTLSAGLLHEINNPVNFCLMAIAVAQEDPTAKSSPMLLECLTDAKEGMQRVQHIVSDLKTFAYRSPEKGEANAPFLAEKAIDSAIRLTSHELRGVALERKLPADTLVRGDEAAIIGVLINLLSNAALALQKVQRENPRIEIAGEWIDDRLHVVVTDNGPGISEKNLSRVFEPFFTTRDVGKGLGLGLSISYSVIQRHGGTLAVTSKEGEWARFTFDLPRSE</sequence>
<protein>
    <recommendedName>
        <fullName evidence="2">histidine kinase</fullName>
        <ecNumber evidence="2">2.7.13.3</ecNumber>
    </recommendedName>
</protein>
<dbReference type="InterPro" id="IPR036097">
    <property type="entry name" value="HisK_dim/P_sf"/>
</dbReference>
<keyword evidence="7" id="KW-0067">ATP-binding</keyword>
<dbReference type="PANTHER" id="PTHR43065:SF10">
    <property type="entry name" value="PEROXIDE STRESS-ACTIVATED HISTIDINE KINASE MAK3"/>
    <property type="match status" value="1"/>
</dbReference>
<dbReference type="SUPFAM" id="SSF55874">
    <property type="entry name" value="ATPase domain of HSP90 chaperone/DNA topoisomerase II/histidine kinase"/>
    <property type="match status" value="1"/>
</dbReference>
<dbReference type="CDD" id="cd00082">
    <property type="entry name" value="HisKA"/>
    <property type="match status" value="1"/>
</dbReference>
<evidence type="ECO:0000256" key="3">
    <source>
        <dbReference type="ARBA" id="ARBA00022553"/>
    </source>
</evidence>
<dbReference type="Gene3D" id="3.30.565.10">
    <property type="entry name" value="Histidine kinase-like ATPase, C-terminal domain"/>
    <property type="match status" value="1"/>
</dbReference>
<dbReference type="SMART" id="SM00387">
    <property type="entry name" value="HATPase_c"/>
    <property type="match status" value="1"/>
</dbReference>
<organism evidence="12 13">
    <name type="scientific">Ralstonia pickettii</name>
    <name type="common">Burkholderia pickettii</name>
    <dbReference type="NCBI Taxonomy" id="329"/>
    <lineage>
        <taxon>Bacteria</taxon>
        <taxon>Pseudomonadati</taxon>
        <taxon>Pseudomonadota</taxon>
        <taxon>Betaproteobacteria</taxon>
        <taxon>Burkholderiales</taxon>
        <taxon>Burkholderiaceae</taxon>
        <taxon>Ralstonia</taxon>
    </lineage>
</organism>
<dbReference type="RefSeq" id="WP_154209059.1">
    <property type="nucleotide sequence ID" value="NZ_WJYN01000015.1"/>
</dbReference>
<dbReference type="PRINTS" id="PR00344">
    <property type="entry name" value="BCTRLSENSOR"/>
</dbReference>
<dbReference type="Pfam" id="PF02518">
    <property type="entry name" value="HATPase_c"/>
    <property type="match status" value="1"/>
</dbReference>
<dbReference type="Pfam" id="PF00512">
    <property type="entry name" value="HisKA"/>
    <property type="match status" value="1"/>
</dbReference>
<evidence type="ECO:0000313" key="13">
    <source>
        <dbReference type="Proteomes" id="UP000441032"/>
    </source>
</evidence>
<keyword evidence="10" id="KW-0472">Membrane</keyword>
<keyword evidence="10" id="KW-1133">Transmembrane helix</keyword>
<dbReference type="Proteomes" id="UP000441032">
    <property type="component" value="Unassembled WGS sequence"/>
</dbReference>
<dbReference type="PANTHER" id="PTHR43065">
    <property type="entry name" value="SENSOR HISTIDINE KINASE"/>
    <property type="match status" value="1"/>
</dbReference>
<dbReference type="SMART" id="SM00388">
    <property type="entry name" value="HisKA"/>
    <property type="match status" value="1"/>
</dbReference>
<dbReference type="Gene3D" id="1.10.287.130">
    <property type="match status" value="1"/>
</dbReference>
<keyword evidence="3" id="KW-0597">Phosphoprotein</keyword>
<keyword evidence="9" id="KW-0175">Coiled coil</keyword>
<gene>
    <name evidence="12" type="ORF">GJQ57_23320</name>
</gene>
<keyword evidence="4" id="KW-0808">Transferase</keyword>
<comment type="catalytic activity">
    <reaction evidence="1">
        <text>ATP + protein L-histidine = ADP + protein N-phospho-L-histidine.</text>
        <dbReference type="EC" id="2.7.13.3"/>
    </reaction>
</comment>
<dbReference type="AlphaFoldDB" id="A0A7X2HRZ6"/>
<evidence type="ECO:0000256" key="8">
    <source>
        <dbReference type="ARBA" id="ARBA00023012"/>
    </source>
</evidence>
<dbReference type="EC" id="2.7.13.3" evidence="2"/>
<evidence type="ECO:0000256" key="6">
    <source>
        <dbReference type="ARBA" id="ARBA00022777"/>
    </source>
</evidence>
<evidence type="ECO:0000256" key="4">
    <source>
        <dbReference type="ARBA" id="ARBA00022679"/>
    </source>
</evidence>
<dbReference type="InterPro" id="IPR036890">
    <property type="entry name" value="HATPase_C_sf"/>
</dbReference>
<dbReference type="PROSITE" id="PS50109">
    <property type="entry name" value="HIS_KIN"/>
    <property type="match status" value="1"/>
</dbReference>
<dbReference type="GO" id="GO:0000155">
    <property type="term" value="F:phosphorelay sensor kinase activity"/>
    <property type="evidence" value="ECO:0007669"/>
    <property type="project" value="InterPro"/>
</dbReference>